<dbReference type="SUPFAM" id="SSF52540">
    <property type="entry name" value="P-loop containing nucleoside triphosphate hydrolases"/>
    <property type="match status" value="1"/>
</dbReference>
<proteinExistence type="predicted"/>
<name>A0A5C5SCX0_9STRE</name>
<dbReference type="Gene3D" id="3.40.50.300">
    <property type="entry name" value="P-loop containing nucleotide triphosphate hydrolases"/>
    <property type="match status" value="4"/>
</dbReference>
<keyword evidence="13" id="KW-1185">Reference proteome</keyword>
<dbReference type="InterPro" id="IPR038726">
    <property type="entry name" value="PDDEXK_AddAB-type"/>
</dbReference>
<dbReference type="SUPFAM" id="SSF52980">
    <property type="entry name" value="Restriction endonuclease-like"/>
    <property type="match status" value="1"/>
</dbReference>
<evidence type="ECO:0000256" key="5">
    <source>
        <dbReference type="ARBA" id="ARBA00022806"/>
    </source>
</evidence>
<evidence type="ECO:0000256" key="6">
    <source>
        <dbReference type="ARBA" id="ARBA00022839"/>
    </source>
</evidence>
<dbReference type="GO" id="GO:0005524">
    <property type="term" value="F:ATP binding"/>
    <property type="evidence" value="ECO:0007669"/>
    <property type="project" value="UniProtKB-KW"/>
</dbReference>
<accession>A0A5C5SCX0</accession>
<feature type="domain" description="PD-(D/E)XK endonuclease-like" evidence="10">
    <location>
        <begin position="732"/>
        <end position="1008"/>
    </location>
</feature>
<keyword evidence="4" id="KW-0378">Hydrolase</keyword>
<evidence type="ECO:0000313" key="13">
    <source>
        <dbReference type="Proteomes" id="UP000317430"/>
    </source>
</evidence>
<keyword evidence="5" id="KW-0347">Helicase</keyword>
<dbReference type="Pfam" id="PF12705">
    <property type="entry name" value="PDDEXK_1"/>
    <property type="match status" value="1"/>
</dbReference>
<dbReference type="PANTHER" id="PTHR30591">
    <property type="entry name" value="RECBCD ENZYME SUBUNIT RECC"/>
    <property type="match status" value="1"/>
</dbReference>
<dbReference type="GO" id="GO:0006310">
    <property type="term" value="P:DNA recombination"/>
    <property type="evidence" value="ECO:0007669"/>
    <property type="project" value="TreeGrafter"/>
</dbReference>
<evidence type="ECO:0000313" key="12">
    <source>
        <dbReference type="EMBL" id="TWS98030.1"/>
    </source>
</evidence>
<evidence type="ECO:0000256" key="2">
    <source>
        <dbReference type="ARBA" id="ARBA00022741"/>
    </source>
</evidence>
<dbReference type="AlphaFoldDB" id="A0A5C5SCX0"/>
<protein>
    <submittedName>
        <fullName evidence="12">ATP-dependent nuclease subunit B</fullName>
    </submittedName>
</protein>
<dbReference type="GO" id="GO:0006281">
    <property type="term" value="P:DNA repair"/>
    <property type="evidence" value="ECO:0007669"/>
    <property type="project" value="UniProtKB-KW"/>
</dbReference>
<dbReference type="InterPro" id="IPR027417">
    <property type="entry name" value="P-loop_NTPase"/>
</dbReference>
<dbReference type="GO" id="GO:0004527">
    <property type="term" value="F:exonuclease activity"/>
    <property type="evidence" value="ECO:0007669"/>
    <property type="project" value="UniProtKB-KW"/>
</dbReference>
<dbReference type="RefSeq" id="WP_146566795.1">
    <property type="nucleotide sequence ID" value="NZ_VOHL01000002.1"/>
</dbReference>
<organism evidence="12 13">
    <name type="scientific">Streptococcus cuniculipharyngis</name>
    <dbReference type="NCBI Taxonomy" id="1562651"/>
    <lineage>
        <taxon>Bacteria</taxon>
        <taxon>Bacillati</taxon>
        <taxon>Bacillota</taxon>
        <taxon>Bacilli</taxon>
        <taxon>Lactobacillales</taxon>
        <taxon>Streptococcaceae</taxon>
        <taxon>Streptococcus</taxon>
    </lineage>
</organism>
<dbReference type="OrthoDB" id="9758506at2"/>
<gene>
    <name evidence="12" type="primary">rexB</name>
    <name evidence="12" type="ORF">FRX57_03630</name>
</gene>
<evidence type="ECO:0000256" key="8">
    <source>
        <dbReference type="ARBA" id="ARBA00023125"/>
    </source>
</evidence>
<dbReference type="EMBL" id="VOHL01000002">
    <property type="protein sequence ID" value="TWS98030.1"/>
    <property type="molecule type" value="Genomic_DNA"/>
</dbReference>
<reference evidence="12 13" key="1">
    <citation type="submission" date="2019-08" db="EMBL/GenBank/DDBJ databases">
        <authorList>
            <person name="Lei W."/>
        </authorList>
    </citation>
    <scope>NUCLEOTIDE SEQUENCE [LARGE SCALE GENOMIC DNA]</scope>
    <source>
        <strain evidence="12 13">CCUG 66496</strain>
    </source>
</reference>
<evidence type="ECO:0000256" key="1">
    <source>
        <dbReference type="ARBA" id="ARBA00022722"/>
    </source>
</evidence>
<evidence type="ECO:0000256" key="4">
    <source>
        <dbReference type="ARBA" id="ARBA00022801"/>
    </source>
</evidence>
<sequence length="1062" mass="121212">MKLLYTDMWQDISPALVEEARSFAETGKRVFYIAPNSLSFEKERQVLQALPQEASFRITVTRFGQMARYLTLTSVNPKQYLDDVGLTMIFYKVLLDLSEQDLQLYRRVKEDSGFIQQLVDLYQELQTANLTIADLSYLEPAKAADLQLIFQAVESLMTDKNCAVQSSLSFLSQEIKAGRLDLSQVVVIIDGFTRFSAEEEQLVDLLEAACHEVVIGTYASQTAYRTNYLEGHVYQASVAFLTNLRARYQTKASYLASQSLGTSFEQLTQLFEQVTSFSNASLSPLAADDPSVQIWRWPTVKEEIEAMAKKIRQLVQETDYQYKDITVLVGDLSRDQLAIELLFKQFDIPHYVASSQSMKDHPLVNLIDSLERIKRYHYRAEDVLNLLKSGLYGHFEQAAIDQFEQYLLYADIKGRQQFIREFSVNGGQGQYDLPLLNQLREALIGPLDRFLNSRPQKAQSLLKKFNSFLAETGLPENMQLLTQFLSLEERENHQQVWANFVALLEECHLIFGEDKLAVRDFLAILRSGMLAGTYRTLPARVNVVKVQSYDLVMPHHNQLIFAIGLTRDVFPLLHQNKSLLTDEERQLINQKVEQTGRLEIPSRENSQRNLYLALSLFNSADVQLILSYSGPGEGENRSPYLALLEGFGLKEQGAPESKISHYKEVLARLLAVNHLQISQQVEEGQSFWTQALVVLRQQLAAHQLQTEVLDLPITSPLSAEVLSLRFAEQKCQLSVSALTTFYNNQYLYFLRYVLRLQEQTSIHPDARRHGSYLHKILENFMADQSPLTTEAKLTLALEKTRQDKHLGLSYQQSQEDQFSQTILETIAGSVVSALARNQAVSVAGQEVPFDFWLTPKLKVGGLIDRLDTLVDGSQGIVDYKSGDKAFQLIDFYHGLDSQLVTYLQVLKQLNQPLFGAMYLQLTEPQLTLKELKNLDQLAEKAQKTLTYKGVFSEDRKEYLANGFYQLKKGFVSNTYSQEELSRLLAHNQHLFETAYRQIMTGHFLINPYTRDGRTVSGNQLKSITRFSADRHMSYARAFEKFNETGKKQRELLLGLMEENDGN</sequence>
<keyword evidence="9" id="KW-0234">DNA repair</keyword>
<evidence type="ECO:0000259" key="10">
    <source>
        <dbReference type="Pfam" id="PF12705"/>
    </source>
</evidence>
<dbReference type="GO" id="GO:0004386">
    <property type="term" value="F:helicase activity"/>
    <property type="evidence" value="ECO:0007669"/>
    <property type="project" value="UniProtKB-KW"/>
</dbReference>
<dbReference type="Gene3D" id="3.90.320.10">
    <property type="match status" value="1"/>
</dbReference>
<evidence type="ECO:0000259" key="11">
    <source>
        <dbReference type="Pfam" id="PF21445"/>
    </source>
</evidence>
<feature type="domain" description="ATP-dependent helicase/deoxyribonuclease subunit B N-terminal" evidence="11">
    <location>
        <begin position="24"/>
        <end position="251"/>
    </location>
</feature>
<keyword evidence="7" id="KW-0067">ATP-binding</keyword>
<dbReference type="InterPro" id="IPR011335">
    <property type="entry name" value="Restrct_endonuc-II-like"/>
</dbReference>
<dbReference type="GO" id="GO:0016817">
    <property type="term" value="F:hydrolase activity, acting on acid anhydrides"/>
    <property type="evidence" value="ECO:0007669"/>
    <property type="project" value="InterPro"/>
</dbReference>
<keyword evidence="6" id="KW-0269">Exonuclease</keyword>
<dbReference type="InterPro" id="IPR011604">
    <property type="entry name" value="PDDEXK-like_dom_sf"/>
</dbReference>
<dbReference type="GO" id="GO:0003677">
    <property type="term" value="F:DNA binding"/>
    <property type="evidence" value="ECO:0007669"/>
    <property type="project" value="UniProtKB-KW"/>
</dbReference>
<dbReference type="Pfam" id="PF21445">
    <property type="entry name" value="ADDB_N"/>
    <property type="match status" value="1"/>
</dbReference>
<dbReference type="NCBIfam" id="TIGR02774">
    <property type="entry name" value="rexB_recomb"/>
    <property type="match status" value="1"/>
</dbReference>
<dbReference type="PANTHER" id="PTHR30591:SF1">
    <property type="entry name" value="RECBCD ENZYME SUBUNIT RECC"/>
    <property type="match status" value="1"/>
</dbReference>
<keyword evidence="2" id="KW-0547">Nucleotide-binding</keyword>
<comment type="caution">
    <text evidence="12">The sequence shown here is derived from an EMBL/GenBank/DDBJ whole genome shotgun (WGS) entry which is preliminary data.</text>
</comment>
<evidence type="ECO:0000256" key="7">
    <source>
        <dbReference type="ARBA" id="ARBA00022840"/>
    </source>
</evidence>
<evidence type="ECO:0000256" key="3">
    <source>
        <dbReference type="ARBA" id="ARBA00022763"/>
    </source>
</evidence>
<evidence type="ECO:0000256" key="9">
    <source>
        <dbReference type="ARBA" id="ARBA00023204"/>
    </source>
</evidence>
<keyword evidence="1" id="KW-0540">Nuclease</keyword>
<dbReference type="InterPro" id="IPR049035">
    <property type="entry name" value="ADDB_N"/>
</dbReference>
<dbReference type="Proteomes" id="UP000317430">
    <property type="component" value="Unassembled WGS sequence"/>
</dbReference>
<keyword evidence="3" id="KW-0227">DNA damage</keyword>
<dbReference type="InterPro" id="IPR014141">
    <property type="entry name" value="DNA_helicase_suRexB"/>
</dbReference>
<keyword evidence="8" id="KW-0238">DNA-binding</keyword>